<name>A0A0D2NJ67_HYPSF</name>
<reference evidence="2" key="1">
    <citation type="submission" date="2014-04" db="EMBL/GenBank/DDBJ databases">
        <title>Evolutionary Origins and Diversification of the Mycorrhizal Mutualists.</title>
        <authorList>
            <consortium name="DOE Joint Genome Institute"/>
            <consortium name="Mycorrhizal Genomics Consortium"/>
            <person name="Kohler A."/>
            <person name="Kuo A."/>
            <person name="Nagy L.G."/>
            <person name="Floudas D."/>
            <person name="Copeland A."/>
            <person name="Barry K.W."/>
            <person name="Cichocki N."/>
            <person name="Veneault-Fourrey C."/>
            <person name="LaButti K."/>
            <person name="Lindquist E.A."/>
            <person name="Lipzen A."/>
            <person name="Lundell T."/>
            <person name="Morin E."/>
            <person name="Murat C."/>
            <person name="Riley R."/>
            <person name="Ohm R."/>
            <person name="Sun H."/>
            <person name="Tunlid A."/>
            <person name="Henrissat B."/>
            <person name="Grigoriev I.V."/>
            <person name="Hibbett D.S."/>
            <person name="Martin F."/>
        </authorList>
    </citation>
    <scope>NUCLEOTIDE SEQUENCE [LARGE SCALE GENOMIC DNA]</scope>
    <source>
        <strain evidence="2">FD-334 SS-4</strain>
    </source>
</reference>
<evidence type="ECO:0000313" key="1">
    <source>
        <dbReference type="EMBL" id="KJA16621.1"/>
    </source>
</evidence>
<dbReference type="AlphaFoldDB" id="A0A0D2NJ67"/>
<protein>
    <recommendedName>
        <fullName evidence="3">DUF4419 domain-containing protein</fullName>
    </recommendedName>
</protein>
<organism evidence="1 2">
    <name type="scientific">Hypholoma sublateritium (strain FD-334 SS-4)</name>
    <dbReference type="NCBI Taxonomy" id="945553"/>
    <lineage>
        <taxon>Eukaryota</taxon>
        <taxon>Fungi</taxon>
        <taxon>Dikarya</taxon>
        <taxon>Basidiomycota</taxon>
        <taxon>Agaricomycotina</taxon>
        <taxon>Agaricomycetes</taxon>
        <taxon>Agaricomycetidae</taxon>
        <taxon>Agaricales</taxon>
        <taxon>Agaricineae</taxon>
        <taxon>Strophariaceae</taxon>
        <taxon>Hypholoma</taxon>
    </lineage>
</organism>
<keyword evidence="2" id="KW-1185">Reference proteome</keyword>
<dbReference type="OMA" id="IVPELRW"/>
<gene>
    <name evidence="1" type="ORF">HYPSUDRAFT_206911</name>
</gene>
<sequence length="420" mass="46492">MSLPVYLKVDNVPARPMRLPYYLADSKQAAPQMILNSTWAAEGNNQSIVGKILQSSFDEKEAARHNPQRNGLIGTVMDAYATHHHLILRPDDIWIAIITQFNFYVNAHSEELRSHFVAHEGQKVLHVPASQGFDFTYISKAMAEEIHQNVVDKELKNWILPAFSTTTDNDTIVSAAIMMATLKSYFSYESGITCGIPSITLEGTQKDWLNVLHRLDKLEAFGTEPAAWAALLQPVLAQFVAAFDGKADIAFWKRIVNVDEYCGGGTVSGWIALFGAWTDTGRWTGPNLPAAPGADLAQWAATQTTRFMLDLNHLPVGFCDVDLVLVDDLERFPCVIVAGHVATVAEGDARDTVRPQPGWFMVLKATKEEQAPGKEDKLRKYKEEAQLKQASGVSTRSSKFGGLLCLNGSMFDSIMSLFKR</sequence>
<dbReference type="STRING" id="945553.A0A0D2NJ67"/>
<dbReference type="InterPro" id="IPR025533">
    <property type="entry name" value="DUF4419"/>
</dbReference>
<dbReference type="Proteomes" id="UP000054270">
    <property type="component" value="Unassembled WGS sequence"/>
</dbReference>
<dbReference type="Pfam" id="PF14388">
    <property type="entry name" value="DUF4419"/>
    <property type="match status" value="1"/>
</dbReference>
<dbReference type="EMBL" id="KN817618">
    <property type="protein sequence ID" value="KJA16621.1"/>
    <property type="molecule type" value="Genomic_DNA"/>
</dbReference>
<proteinExistence type="predicted"/>
<accession>A0A0D2NJ67</accession>
<dbReference type="PANTHER" id="PTHR31252:SF11">
    <property type="entry name" value="DUF4419 DOMAIN-CONTAINING PROTEIN"/>
    <property type="match status" value="1"/>
</dbReference>
<evidence type="ECO:0000313" key="2">
    <source>
        <dbReference type="Proteomes" id="UP000054270"/>
    </source>
</evidence>
<dbReference type="OrthoDB" id="9978173at2759"/>
<dbReference type="PANTHER" id="PTHR31252">
    <property type="entry name" value="DUF4419 DOMAIN-CONTAINING PROTEIN"/>
    <property type="match status" value="1"/>
</dbReference>
<evidence type="ECO:0008006" key="3">
    <source>
        <dbReference type="Google" id="ProtNLM"/>
    </source>
</evidence>